<dbReference type="WBParaSite" id="Hba_19897">
    <property type="protein sequence ID" value="Hba_19897"/>
    <property type="gene ID" value="Hba_19897"/>
</dbReference>
<feature type="region of interest" description="Disordered" evidence="1">
    <location>
        <begin position="42"/>
        <end position="91"/>
    </location>
</feature>
<name>A0A1I7XQ28_HETBA</name>
<evidence type="ECO:0000313" key="3">
    <source>
        <dbReference type="WBParaSite" id="Hba_19897"/>
    </source>
</evidence>
<feature type="compositionally biased region" description="Basic and acidic residues" evidence="1">
    <location>
        <begin position="49"/>
        <end position="68"/>
    </location>
</feature>
<protein>
    <submittedName>
        <fullName evidence="3">Uncharacterized protein</fullName>
    </submittedName>
</protein>
<evidence type="ECO:0000313" key="2">
    <source>
        <dbReference type="Proteomes" id="UP000095283"/>
    </source>
</evidence>
<dbReference type="Proteomes" id="UP000095283">
    <property type="component" value="Unplaced"/>
</dbReference>
<proteinExistence type="predicted"/>
<accession>A0A1I7XQ28</accession>
<reference evidence="3" key="1">
    <citation type="submission" date="2016-11" db="UniProtKB">
        <authorList>
            <consortium name="WormBaseParasite"/>
        </authorList>
    </citation>
    <scope>IDENTIFICATION</scope>
</reference>
<organism evidence="2 3">
    <name type="scientific">Heterorhabditis bacteriophora</name>
    <name type="common">Entomopathogenic nematode worm</name>
    <dbReference type="NCBI Taxonomy" id="37862"/>
    <lineage>
        <taxon>Eukaryota</taxon>
        <taxon>Metazoa</taxon>
        <taxon>Ecdysozoa</taxon>
        <taxon>Nematoda</taxon>
        <taxon>Chromadorea</taxon>
        <taxon>Rhabditida</taxon>
        <taxon>Rhabditina</taxon>
        <taxon>Rhabditomorpha</taxon>
        <taxon>Strongyloidea</taxon>
        <taxon>Heterorhabditidae</taxon>
        <taxon>Heterorhabditis</taxon>
    </lineage>
</organism>
<dbReference type="AlphaFoldDB" id="A0A1I7XQ28"/>
<evidence type="ECO:0000256" key="1">
    <source>
        <dbReference type="SAM" id="MobiDB-lite"/>
    </source>
</evidence>
<sequence>MLAPIITKDMKLFPARPLPPGIKNVGNWKYIYIYIFESSSMKSTPVEPSKSDDDNRTRYKMDKTDCGKENGNGNVKEEGTESNGNSEKKEKKGVVKWLTSAFRKSSKEKDSSICRYYDRALNFPIKVCSIPLTVMTYSFRFQFIDSLYYTLYAIVLLE</sequence>
<keyword evidence="2" id="KW-1185">Reference proteome</keyword>